<evidence type="ECO:0000313" key="1">
    <source>
        <dbReference type="EMBL" id="PWN60685.1"/>
    </source>
</evidence>
<dbReference type="EMBL" id="PPEI02000007">
    <property type="protein sequence ID" value="PWN60685.1"/>
    <property type="molecule type" value="Genomic_DNA"/>
</dbReference>
<sequence>MTQADILNLIDDELLLDNIKTELNKQHIVWTDHSGTENSINIHQTAINNDGVIAWWQYNEAGKEQVRVRLEERKIITWKLPVNTLEQPSFRDGSLYFYENYLIIKYKDKHYQRLFIFNIKTLQTEEIILDALTIQIKVIGNELFLGGLYHDEEFIKVTMYADRFEKENIDEAYLQQRSIIFD</sequence>
<protein>
    <recommendedName>
        <fullName evidence="3">DUF4905 domain-containing protein</fullName>
    </recommendedName>
</protein>
<comment type="caution">
    <text evidence="1">The sequence shown here is derived from an EMBL/GenBank/DDBJ whole genome shotgun (WGS) entry which is preliminary data.</text>
</comment>
<proteinExistence type="predicted"/>
<keyword evidence="2" id="KW-1185">Reference proteome</keyword>
<evidence type="ECO:0000313" key="2">
    <source>
        <dbReference type="Proteomes" id="UP000236182"/>
    </source>
</evidence>
<evidence type="ECO:0008006" key="3">
    <source>
        <dbReference type="Google" id="ProtNLM"/>
    </source>
</evidence>
<organism evidence="1 2">
    <name type="scientific">Chryseobacterium oncorhynchi</name>
    <dbReference type="NCBI Taxonomy" id="741074"/>
    <lineage>
        <taxon>Bacteria</taxon>
        <taxon>Pseudomonadati</taxon>
        <taxon>Bacteroidota</taxon>
        <taxon>Flavobacteriia</taxon>
        <taxon>Flavobacteriales</taxon>
        <taxon>Weeksellaceae</taxon>
        <taxon>Chryseobacterium group</taxon>
        <taxon>Chryseobacterium</taxon>
    </lineage>
</organism>
<dbReference type="AlphaFoldDB" id="A0A316WGN5"/>
<name>A0A316WGN5_9FLAO</name>
<dbReference type="OrthoDB" id="1274653at2"/>
<dbReference type="RefSeq" id="WP_109623638.1">
    <property type="nucleotide sequence ID" value="NZ_PPEI02000007.1"/>
</dbReference>
<reference evidence="1" key="1">
    <citation type="submission" date="2018-04" db="EMBL/GenBank/DDBJ databases">
        <title>Draft Genome Sequences of Chryseobacterium lactis NCTC11390T isolated from milk, Chryseobacterium oncorhynchi 701B-08T from rainbow trout, and Chryseobacterium viscerum 687B-08T from diseased fish.</title>
        <authorList>
            <person name="Jeong J.-J."/>
            <person name="Lee Y.J."/>
            <person name="Pathiraja D."/>
            <person name="Park B."/>
            <person name="Choi I.-G."/>
            <person name="Kim K.D."/>
        </authorList>
    </citation>
    <scope>NUCLEOTIDE SEQUENCE [LARGE SCALE GENOMIC DNA]</scope>
    <source>
        <strain evidence="1">701B-08</strain>
    </source>
</reference>
<gene>
    <name evidence="1" type="ORF">C1638_019630</name>
</gene>
<accession>A0A316WGN5</accession>
<dbReference type="Proteomes" id="UP000236182">
    <property type="component" value="Unassembled WGS sequence"/>
</dbReference>